<reference evidence="2 3" key="1">
    <citation type="submission" date="2016-10" db="EMBL/GenBank/DDBJ databases">
        <authorList>
            <person name="de Groot N.N."/>
        </authorList>
    </citation>
    <scope>NUCLEOTIDE SEQUENCE [LARGE SCALE GENOMIC DNA]</scope>
    <source>
        <strain evidence="2 3">CGMCC 1.10228</strain>
    </source>
</reference>
<feature type="compositionally biased region" description="Basic and acidic residues" evidence="1">
    <location>
        <begin position="63"/>
        <end position="76"/>
    </location>
</feature>
<dbReference type="RefSeq" id="WP_093277845.1">
    <property type="nucleotide sequence ID" value="NZ_FNDD01000028.1"/>
</dbReference>
<evidence type="ECO:0000313" key="2">
    <source>
        <dbReference type="EMBL" id="SDH76981.1"/>
    </source>
</evidence>
<dbReference type="Proteomes" id="UP000198854">
    <property type="component" value="Unassembled WGS sequence"/>
</dbReference>
<gene>
    <name evidence="2" type="ORF">SAMN04488136_12850</name>
</gene>
<sequence length="156" mass="17686">MIVSPTNVSVPLIAPSVNVQTEQAARDNKVREPVAPTMALAKSNAERGVKADDKRRKQSSWDPAEHPEYETDDSTLVRERYSEDPKDTLERLFRLLALDSYSEDQGKGYAMRFRLPKYIIDAAITEGKMERRRIVIKYHYGHSIAPNTPSEVIAVL</sequence>
<evidence type="ECO:0000256" key="1">
    <source>
        <dbReference type="SAM" id="MobiDB-lite"/>
    </source>
</evidence>
<dbReference type="STRING" id="861298.SAMN04488136_12850"/>
<protein>
    <recommendedName>
        <fullName evidence="4">ATP-dependent Lon protease</fullName>
    </recommendedName>
</protein>
<keyword evidence="3" id="KW-1185">Reference proteome</keyword>
<evidence type="ECO:0000313" key="3">
    <source>
        <dbReference type="Proteomes" id="UP000198854"/>
    </source>
</evidence>
<organism evidence="2 3">
    <name type="scientific">Vibrio xiamenensis</name>
    <dbReference type="NCBI Taxonomy" id="861298"/>
    <lineage>
        <taxon>Bacteria</taxon>
        <taxon>Pseudomonadati</taxon>
        <taxon>Pseudomonadota</taxon>
        <taxon>Gammaproteobacteria</taxon>
        <taxon>Vibrionales</taxon>
        <taxon>Vibrionaceae</taxon>
        <taxon>Vibrio</taxon>
    </lineage>
</organism>
<accession>A0A1G8F4C2</accession>
<feature type="region of interest" description="Disordered" evidence="1">
    <location>
        <begin position="20"/>
        <end position="76"/>
    </location>
</feature>
<dbReference type="EMBL" id="FNDD01000028">
    <property type="protein sequence ID" value="SDH76981.1"/>
    <property type="molecule type" value="Genomic_DNA"/>
</dbReference>
<name>A0A1G8F4C2_9VIBR</name>
<feature type="compositionally biased region" description="Basic and acidic residues" evidence="1">
    <location>
        <begin position="44"/>
        <end position="55"/>
    </location>
</feature>
<dbReference type="AlphaFoldDB" id="A0A1G8F4C2"/>
<evidence type="ECO:0008006" key="4">
    <source>
        <dbReference type="Google" id="ProtNLM"/>
    </source>
</evidence>
<proteinExistence type="predicted"/>
<dbReference type="OrthoDB" id="5893073at2"/>